<dbReference type="Pfam" id="PF02826">
    <property type="entry name" value="2-Hacid_dh_C"/>
    <property type="match status" value="1"/>
</dbReference>
<keyword evidence="3 5" id="KW-0560">Oxidoreductase</keyword>
<dbReference type="PROSITE" id="PS00671">
    <property type="entry name" value="D_2_HYDROXYACID_DH_3"/>
    <property type="match status" value="1"/>
</dbReference>
<reference evidence="8 9" key="1">
    <citation type="submission" date="2024-05" db="EMBL/GenBank/DDBJ databases">
        <authorList>
            <person name="Jiang F."/>
        </authorList>
    </citation>
    <scope>NUCLEOTIDE SEQUENCE [LARGE SCALE GENOMIC DNA]</scope>
    <source>
        <strain evidence="8 9">LZ166</strain>
    </source>
</reference>
<dbReference type="Gene3D" id="3.40.50.720">
    <property type="entry name" value="NAD(P)-binding Rossmann-like Domain"/>
    <property type="match status" value="2"/>
</dbReference>
<dbReference type="InterPro" id="IPR029753">
    <property type="entry name" value="D-isomer_DH_CS"/>
</dbReference>
<evidence type="ECO:0000259" key="7">
    <source>
        <dbReference type="Pfam" id="PF02826"/>
    </source>
</evidence>
<keyword evidence="4" id="KW-0520">NAD</keyword>
<keyword evidence="2" id="KW-0028">Amino-acid biosynthesis</keyword>
<evidence type="ECO:0000259" key="6">
    <source>
        <dbReference type="Pfam" id="PF00389"/>
    </source>
</evidence>
<gene>
    <name evidence="8" type="ORF">ABGN05_21555</name>
</gene>
<dbReference type="InterPro" id="IPR036291">
    <property type="entry name" value="NAD(P)-bd_dom_sf"/>
</dbReference>
<comment type="caution">
    <text evidence="8">The sequence shown here is derived from an EMBL/GenBank/DDBJ whole genome shotgun (WGS) entry which is preliminary data.</text>
</comment>
<dbReference type="PANTHER" id="PTHR42789">
    <property type="entry name" value="D-ISOMER SPECIFIC 2-HYDROXYACID DEHYDROGENASE FAMILY PROTEIN (AFU_ORTHOLOGUE AFUA_6G10090)"/>
    <property type="match status" value="1"/>
</dbReference>
<feature type="domain" description="D-isomer specific 2-hydroxyacid dehydrogenase NAD-binding" evidence="7">
    <location>
        <begin position="114"/>
        <end position="290"/>
    </location>
</feature>
<proteinExistence type="inferred from homology"/>
<dbReference type="CDD" id="cd12169">
    <property type="entry name" value="PGDH_like_1"/>
    <property type="match status" value="1"/>
</dbReference>
<organism evidence="8 9">
    <name type="scientific">Aquibium pacificus</name>
    <dbReference type="NCBI Taxonomy" id="3153579"/>
    <lineage>
        <taxon>Bacteria</taxon>
        <taxon>Pseudomonadati</taxon>
        <taxon>Pseudomonadota</taxon>
        <taxon>Alphaproteobacteria</taxon>
        <taxon>Hyphomicrobiales</taxon>
        <taxon>Phyllobacteriaceae</taxon>
        <taxon>Aquibium</taxon>
    </lineage>
</organism>
<feature type="domain" description="D-isomer specific 2-hydroxyacid dehydrogenase catalytic" evidence="6">
    <location>
        <begin position="39"/>
        <end position="317"/>
    </location>
</feature>
<evidence type="ECO:0000256" key="5">
    <source>
        <dbReference type="RuleBase" id="RU003719"/>
    </source>
</evidence>
<dbReference type="SUPFAM" id="SSF52283">
    <property type="entry name" value="Formate/glycerate dehydrogenase catalytic domain-like"/>
    <property type="match status" value="1"/>
</dbReference>
<dbReference type="InterPro" id="IPR006139">
    <property type="entry name" value="D-isomer_2_OHA_DH_cat_dom"/>
</dbReference>
<dbReference type="InterPro" id="IPR006140">
    <property type="entry name" value="D-isomer_DH_NAD-bd"/>
</dbReference>
<keyword evidence="9" id="KW-1185">Reference proteome</keyword>
<evidence type="ECO:0000256" key="3">
    <source>
        <dbReference type="ARBA" id="ARBA00023002"/>
    </source>
</evidence>
<sequence length="322" mass="34150">MTKTSCAILDDYQDAARGAADWNRISGNVAIERFADHIADRAALAERLAKFEVIVAMRERTAFDDDLFSRLPNLKLLITTGMVNAAIDLDAAKRHGVMVCGTRGSVGPAAELAFGLLLSVMRNIPAESANFHAGGDQWQLSVGRDLNGKTLGVVGIGKLGQRVARYGQAFGMNVIGWSKNVTPERCEALGIGYAATLRDLLAGSDAVSLHLTLNAETRGIIGERELAAMKRDAVIVNTSRGPLVDEAALVAALRDGRLGGAGLDTFDQEPLPAGHPLRGMANVVATPHLGYVTAETYAIYYADAVEDIAAWLAGSPVRVLNA</sequence>
<accession>A0ABV3SN94</accession>
<dbReference type="InterPro" id="IPR050857">
    <property type="entry name" value="D-2-hydroxyacid_DH"/>
</dbReference>
<dbReference type="InterPro" id="IPR029752">
    <property type="entry name" value="D-isomer_DH_CS1"/>
</dbReference>
<protein>
    <submittedName>
        <fullName evidence="8">D-2-hydroxyacid dehydrogenase family protein</fullName>
    </submittedName>
</protein>
<dbReference type="PANTHER" id="PTHR42789:SF1">
    <property type="entry name" value="D-ISOMER SPECIFIC 2-HYDROXYACID DEHYDROGENASE FAMILY PROTEIN (AFU_ORTHOLOGUE AFUA_6G10090)"/>
    <property type="match status" value="1"/>
</dbReference>
<dbReference type="EMBL" id="JBDPGJ010000005">
    <property type="protein sequence ID" value="MEX0408253.1"/>
    <property type="molecule type" value="Genomic_DNA"/>
</dbReference>
<name>A0ABV3SN94_9HYPH</name>
<evidence type="ECO:0000256" key="2">
    <source>
        <dbReference type="ARBA" id="ARBA00022605"/>
    </source>
</evidence>
<dbReference type="Pfam" id="PF00389">
    <property type="entry name" value="2-Hacid_dh"/>
    <property type="match status" value="1"/>
</dbReference>
<evidence type="ECO:0000256" key="1">
    <source>
        <dbReference type="ARBA" id="ARBA00005854"/>
    </source>
</evidence>
<dbReference type="Proteomes" id="UP001556692">
    <property type="component" value="Unassembled WGS sequence"/>
</dbReference>
<evidence type="ECO:0000313" key="8">
    <source>
        <dbReference type="EMBL" id="MEX0408253.1"/>
    </source>
</evidence>
<evidence type="ECO:0000313" key="9">
    <source>
        <dbReference type="Proteomes" id="UP001556692"/>
    </source>
</evidence>
<dbReference type="SUPFAM" id="SSF51735">
    <property type="entry name" value="NAD(P)-binding Rossmann-fold domains"/>
    <property type="match status" value="1"/>
</dbReference>
<dbReference type="PROSITE" id="PS00065">
    <property type="entry name" value="D_2_HYDROXYACID_DH_1"/>
    <property type="match status" value="1"/>
</dbReference>
<dbReference type="RefSeq" id="WP_367956124.1">
    <property type="nucleotide sequence ID" value="NZ_JBDPGJ010000005.1"/>
</dbReference>
<evidence type="ECO:0000256" key="4">
    <source>
        <dbReference type="ARBA" id="ARBA00023027"/>
    </source>
</evidence>
<comment type="similarity">
    <text evidence="1 5">Belongs to the D-isomer specific 2-hydroxyacid dehydrogenase family.</text>
</comment>